<dbReference type="AlphaFoldDB" id="A0A8J5SD43"/>
<dbReference type="InterPro" id="IPR005050">
    <property type="entry name" value="Enod93"/>
</dbReference>
<dbReference type="Pfam" id="PF03386">
    <property type="entry name" value="ENOD93"/>
    <property type="match status" value="1"/>
</dbReference>
<dbReference type="Proteomes" id="UP000729402">
    <property type="component" value="Unassembled WGS sequence"/>
</dbReference>
<dbReference type="PANTHER" id="PTHR33605:SF3">
    <property type="entry name" value="EARLY NODULIN-LIKE PROTEIN"/>
    <property type="match status" value="1"/>
</dbReference>
<keyword evidence="2" id="KW-1185">Reference proteome</keyword>
<comment type="caution">
    <text evidence="1">The sequence shown here is derived from an EMBL/GenBank/DDBJ whole genome shotgun (WGS) entry which is preliminary data.</text>
</comment>
<proteinExistence type="predicted"/>
<evidence type="ECO:0000313" key="2">
    <source>
        <dbReference type="Proteomes" id="UP000729402"/>
    </source>
</evidence>
<dbReference type="EMBL" id="JAAALK010000283">
    <property type="protein sequence ID" value="KAG8069598.1"/>
    <property type="molecule type" value="Genomic_DNA"/>
</dbReference>
<protein>
    <recommendedName>
        <fullName evidence="3">Early nodulin</fullName>
    </recommendedName>
</protein>
<evidence type="ECO:0000313" key="1">
    <source>
        <dbReference type="EMBL" id="KAG8069598.1"/>
    </source>
</evidence>
<accession>A0A8J5SD43</accession>
<evidence type="ECO:0008006" key="3">
    <source>
        <dbReference type="Google" id="ProtNLM"/>
    </source>
</evidence>
<reference evidence="1" key="2">
    <citation type="submission" date="2021-02" db="EMBL/GenBank/DDBJ databases">
        <authorList>
            <person name="Kimball J.A."/>
            <person name="Haas M.W."/>
            <person name="Macchietto M."/>
            <person name="Kono T."/>
            <person name="Duquette J."/>
            <person name="Shao M."/>
        </authorList>
    </citation>
    <scope>NUCLEOTIDE SEQUENCE</scope>
    <source>
        <tissue evidence="1">Fresh leaf tissue</tissue>
    </source>
</reference>
<reference evidence="1" key="1">
    <citation type="journal article" date="2021" name="bioRxiv">
        <title>Whole Genome Assembly and Annotation of Northern Wild Rice, Zizania palustris L., Supports a Whole Genome Duplication in the Zizania Genus.</title>
        <authorList>
            <person name="Haas M."/>
            <person name="Kono T."/>
            <person name="Macchietto M."/>
            <person name="Millas R."/>
            <person name="McGilp L."/>
            <person name="Shao M."/>
            <person name="Duquette J."/>
            <person name="Hirsch C.N."/>
            <person name="Kimball J."/>
        </authorList>
    </citation>
    <scope>NUCLEOTIDE SEQUENCE</scope>
    <source>
        <tissue evidence="1">Fresh leaf tissue</tissue>
    </source>
</reference>
<name>A0A8J5SD43_ZIZPA</name>
<organism evidence="1 2">
    <name type="scientific">Zizania palustris</name>
    <name type="common">Northern wild rice</name>
    <dbReference type="NCBI Taxonomy" id="103762"/>
    <lineage>
        <taxon>Eukaryota</taxon>
        <taxon>Viridiplantae</taxon>
        <taxon>Streptophyta</taxon>
        <taxon>Embryophyta</taxon>
        <taxon>Tracheophyta</taxon>
        <taxon>Spermatophyta</taxon>
        <taxon>Magnoliopsida</taxon>
        <taxon>Liliopsida</taxon>
        <taxon>Poales</taxon>
        <taxon>Poaceae</taxon>
        <taxon>BOP clade</taxon>
        <taxon>Oryzoideae</taxon>
        <taxon>Oryzeae</taxon>
        <taxon>Zizaniinae</taxon>
        <taxon>Zizania</taxon>
    </lineage>
</organism>
<sequence length="175" mass="18117">MGPDDELVAAPAPEDTDGAIRRLLARGESAPAASSAAMANPGAGCDVTDLSAGRNIDSQSVLLCVLFRSFEMSDKVVPRAHLEQKLAMAKQCSHEAAIAGLKAAAATAVCTAIPIFASVRMSKWARANLGNPVAKTVIISYAAGMAYFITGQKKVIELSRKHAMEAAKGTGGFKG</sequence>
<dbReference type="OrthoDB" id="1937323at2759"/>
<dbReference type="PANTHER" id="PTHR33605">
    <property type="entry name" value="EARLY NODULIN-93"/>
    <property type="match status" value="1"/>
</dbReference>
<gene>
    <name evidence="1" type="ORF">GUJ93_ZPchr0006g41791</name>
</gene>